<dbReference type="RefSeq" id="WP_004994674.1">
    <property type="nucleotide sequence ID" value="NZ_BKGH01000019.1"/>
</dbReference>
<dbReference type="GeneID" id="66210777"/>
<dbReference type="GO" id="GO:0003677">
    <property type="term" value="F:DNA binding"/>
    <property type="evidence" value="ECO:0007669"/>
    <property type="project" value="InterPro"/>
</dbReference>
<dbReference type="InterPro" id="IPR010994">
    <property type="entry name" value="RuvA_2-like"/>
</dbReference>
<dbReference type="Pfam" id="PF12836">
    <property type="entry name" value="HHH_3"/>
    <property type="match status" value="1"/>
</dbReference>
<evidence type="ECO:0000313" key="3">
    <source>
        <dbReference type="EMBL" id="QQT84997.1"/>
    </source>
</evidence>
<protein>
    <submittedName>
        <fullName evidence="3">Helix-hairpin-helix domain-containing protein</fullName>
    </submittedName>
</protein>
<dbReference type="GO" id="GO:0015627">
    <property type="term" value="C:type II protein secretion system complex"/>
    <property type="evidence" value="ECO:0007669"/>
    <property type="project" value="TreeGrafter"/>
</dbReference>
<feature type="domain" description="Helix-hairpin-helix DNA-binding motif class 1" evidence="2">
    <location>
        <begin position="131"/>
        <end position="150"/>
    </location>
</feature>
<evidence type="ECO:0000313" key="4">
    <source>
        <dbReference type="Proteomes" id="UP000595320"/>
    </source>
</evidence>
<dbReference type="GO" id="GO:0015628">
    <property type="term" value="P:protein secretion by the type II secretion system"/>
    <property type="evidence" value="ECO:0007669"/>
    <property type="project" value="TreeGrafter"/>
</dbReference>
<dbReference type="PANTHER" id="PTHR21180:SF32">
    <property type="entry name" value="ENDONUCLEASE_EXONUCLEASE_PHOSPHATASE FAMILY DOMAIN-CONTAINING PROTEIN 1"/>
    <property type="match status" value="1"/>
</dbReference>
<dbReference type="InterPro" id="IPR051675">
    <property type="entry name" value="Endo/Exo/Phosphatase_dom_1"/>
</dbReference>
<dbReference type="AlphaFoldDB" id="A0A7T9UFT3"/>
<proteinExistence type="predicted"/>
<dbReference type="InterPro" id="IPR004509">
    <property type="entry name" value="Competence_ComEA_HhH"/>
</dbReference>
<dbReference type="EMBL" id="CP068176">
    <property type="protein sequence ID" value="QQT84997.1"/>
    <property type="molecule type" value="Genomic_DNA"/>
</dbReference>
<evidence type="ECO:0000259" key="2">
    <source>
        <dbReference type="SMART" id="SM00278"/>
    </source>
</evidence>
<dbReference type="InterPro" id="IPR003583">
    <property type="entry name" value="Hlx-hairpin-Hlx_DNA-bd_motif"/>
</dbReference>
<gene>
    <name evidence="3" type="ORF">I6I53_08450</name>
</gene>
<reference evidence="3 4" key="1">
    <citation type="submission" date="2021-01" db="EMBL/GenBank/DDBJ databases">
        <title>FDA dAtabase for Regulatory Grade micrObial Sequences (FDA-ARGOS): Supporting development and validation of Infectious Disease Dx tests.</title>
        <authorList>
            <person name="Sproer C."/>
            <person name="Gronow S."/>
            <person name="Severitt S."/>
            <person name="Schroder I."/>
            <person name="Tallon L."/>
            <person name="Sadzewicz L."/>
            <person name="Zhao X."/>
            <person name="Boylan J."/>
            <person name="Ott S."/>
            <person name="Bowen H."/>
            <person name="Vavikolanu K."/>
            <person name="Mehta A."/>
            <person name="Aluvathingal J."/>
            <person name="Nadendla S."/>
            <person name="Lowell S."/>
            <person name="Myers T."/>
            <person name="Yan Y."/>
            <person name="Sichtig H."/>
        </authorList>
    </citation>
    <scope>NUCLEOTIDE SEQUENCE [LARGE SCALE GENOMIC DNA]</scope>
    <source>
        <strain evidence="3 4">FDAARGOS_1096</strain>
    </source>
</reference>
<dbReference type="GO" id="GO:0006281">
    <property type="term" value="P:DNA repair"/>
    <property type="evidence" value="ECO:0007669"/>
    <property type="project" value="InterPro"/>
</dbReference>
<name>A0A7T9UFT3_9GAMM</name>
<dbReference type="Gene3D" id="1.10.150.280">
    <property type="entry name" value="AF1531-like domain"/>
    <property type="match status" value="1"/>
</dbReference>
<dbReference type="Proteomes" id="UP000595320">
    <property type="component" value="Chromosome"/>
</dbReference>
<feature type="region of interest" description="Disordered" evidence="1">
    <location>
        <begin position="64"/>
        <end position="92"/>
    </location>
</feature>
<sequence length="153" mass="17193">MAMLHKMIALRQLSLYWIQISILCLFSSMLHAQQFDHSYQSWKTQQQAHDQRLKASSSTADYYLGKPSLQNTSATSKQSSSKNNSSKKLGSKINLNTASTQELQQLNGIGEKKAQAIVDYRNQNGQFRSVNDLLNIKGIGPKFIEKNKSNLGL</sequence>
<accession>A0A7T9UFT3</accession>
<dbReference type="PANTHER" id="PTHR21180">
    <property type="entry name" value="ENDONUCLEASE/EXONUCLEASE/PHOSPHATASE FAMILY DOMAIN-CONTAINING PROTEIN 1"/>
    <property type="match status" value="1"/>
</dbReference>
<evidence type="ECO:0000256" key="1">
    <source>
        <dbReference type="SAM" id="MobiDB-lite"/>
    </source>
</evidence>
<feature type="domain" description="Helix-hairpin-helix DNA-binding motif class 1" evidence="2">
    <location>
        <begin position="101"/>
        <end position="120"/>
    </location>
</feature>
<dbReference type="NCBIfam" id="TIGR00426">
    <property type="entry name" value="competence protein ComEA helix-hairpin-helix repeat region"/>
    <property type="match status" value="1"/>
</dbReference>
<organism evidence="3 4">
    <name type="scientific">Acinetobacter ursingii</name>
    <dbReference type="NCBI Taxonomy" id="108980"/>
    <lineage>
        <taxon>Bacteria</taxon>
        <taxon>Pseudomonadati</taxon>
        <taxon>Pseudomonadota</taxon>
        <taxon>Gammaproteobacteria</taxon>
        <taxon>Moraxellales</taxon>
        <taxon>Moraxellaceae</taxon>
        <taxon>Acinetobacter</taxon>
    </lineage>
</organism>
<feature type="compositionally biased region" description="Low complexity" evidence="1">
    <location>
        <begin position="70"/>
        <end position="92"/>
    </location>
</feature>
<dbReference type="SMART" id="SM00278">
    <property type="entry name" value="HhH1"/>
    <property type="match status" value="2"/>
</dbReference>
<dbReference type="SUPFAM" id="SSF47781">
    <property type="entry name" value="RuvA domain 2-like"/>
    <property type="match status" value="1"/>
</dbReference>